<evidence type="ECO:0000256" key="4">
    <source>
        <dbReference type="ARBA" id="ARBA00022989"/>
    </source>
</evidence>
<dbReference type="Pfam" id="PF00528">
    <property type="entry name" value="BPD_transp_1"/>
    <property type="match status" value="1"/>
</dbReference>
<dbReference type="InterPro" id="IPR035906">
    <property type="entry name" value="MetI-like_sf"/>
</dbReference>
<feature type="transmembrane region" description="Helical" evidence="6">
    <location>
        <begin position="329"/>
        <end position="355"/>
    </location>
</feature>
<feature type="transmembrane region" description="Helical" evidence="6">
    <location>
        <begin position="161"/>
        <end position="179"/>
    </location>
</feature>
<feature type="transmembrane region" description="Helical" evidence="6">
    <location>
        <begin position="375"/>
        <end position="398"/>
    </location>
</feature>
<proteinExistence type="inferred from homology"/>
<keyword evidence="4 6" id="KW-1133">Transmembrane helix</keyword>
<feature type="transmembrane region" description="Helical" evidence="6">
    <location>
        <begin position="134"/>
        <end position="154"/>
    </location>
</feature>
<keyword evidence="9" id="KW-1185">Reference proteome</keyword>
<dbReference type="Gene3D" id="1.10.3720.10">
    <property type="entry name" value="MetI-like"/>
    <property type="match status" value="1"/>
</dbReference>
<comment type="subcellular location">
    <subcellularLocation>
        <location evidence="1 6">Cell membrane</location>
        <topology evidence="1 6">Multi-pass membrane protein</topology>
    </subcellularLocation>
</comment>
<feature type="transmembrane region" description="Helical" evidence="6">
    <location>
        <begin position="284"/>
        <end position="308"/>
    </location>
</feature>
<dbReference type="PROSITE" id="PS50928">
    <property type="entry name" value="ABC_TM1"/>
    <property type="match status" value="1"/>
</dbReference>
<evidence type="ECO:0000313" key="9">
    <source>
        <dbReference type="Proteomes" id="UP001156882"/>
    </source>
</evidence>
<comment type="caution">
    <text evidence="8">The sequence shown here is derived from an EMBL/GenBank/DDBJ whole genome shotgun (WGS) entry which is preliminary data.</text>
</comment>
<evidence type="ECO:0000256" key="1">
    <source>
        <dbReference type="ARBA" id="ARBA00004651"/>
    </source>
</evidence>
<feature type="transmembrane region" description="Helical" evidence="6">
    <location>
        <begin position="32"/>
        <end position="48"/>
    </location>
</feature>
<evidence type="ECO:0000256" key="2">
    <source>
        <dbReference type="ARBA" id="ARBA00022448"/>
    </source>
</evidence>
<dbReference type="InterPro" id="IPR051204">
    <property type="entry name" value="ABC_transp_perm/SBD"/>
</dbReference>
<comment type="similarity">
    <text evidence="6">Belongs to the binding-protein-dependent transport system permease family.</text>
</comment>
<name>A0ABQ6CWA4_9HYPH</name>
<feature type="domain" description="ABC transmembrane type-1" evidence="7">
    <location>
        <begin position="199"/>
        <end position="394"/>
    </location>
</feature>
<dbReference type="SUPFAM" id="SSF161098">
    <property type="entry name" value="MetI-like"/>
    <property type="match status" value="1"/>
</dbReference>
<dbReference type="PANTHER" id="PTHR30177">
    <property type="entry name" value="GLYCINE BETAINE/L-PROLINE TRANSPORT SYSTEM PERMEASE PROTEIN PROW"/>
    <property type="match status" value="1"/>
</dbReference>
<feature type="transmembrane region" description="Helical" evidence="6">
    <location>
        <begin position="68"/>
        <end position="88"/>
    </location>
</feature>
<reference evidence="9" key="1">
    <citation type="journal article" date="2019" name="Int. J. Syst. Evol. Microbiol.">
        <title>The Global Catalogue of Microorganisms (GCM) 10K type strain sequencing project: providing services to taxonomists for standard genome sequencing and annotation.</title>
        <authorList>
            <consortium name="The Broad Institute Genomics Platform"/>
            <consortium name="The Broad Institute Genome Sequencing Center for Infectious Disease"/>
            <person name="Wu L."/>
            <person name="Ma J."/>
        </authorList>
    </citation>
    <scope>NUCLEOTIDE SEQUENCE [LARGE SCALE GENOMIC DNA]</scope>
    <source>
        <strain evidence="9">NBRC 101365</strain>
    </source>
</reference>
<evidence type="ECO:0000256" key="5">
    <source>
        <dbReference type="ARBA" id="ARBA00023136"/>
    </source>
</evidence>
<gene>
    <name evidence="8" type="ORF">GCM10007874_71190</name>
</gene>
<sequence length="406" mass="41907">MLSAGKARLDTGAFPASSATMKAFSIRGIDKLGVVMAIVTLAGLWLPFANFRPSRIGQARGVPFLDALPAGIGWAALALFVIALALIVGRTAPRLRLAAAVAALVLLGLLVGLTPDTLIPAGNARPRVGPAAGFWLLTFSFAIILTDALVKLSLRPAQRVIALLIALAVFAAFLLSGHWNGLSIMKEYATNGSDFPANAIRHIVLALASLAGALIVGLPLGILCQRSPGLRGIILPALNMIQTIPSLALFGLMIAPLTFLSKAYPFLGELGIHGTGPSPAMIALFLYALLPVVSNTAIGLDSVPATVVDAARGMGMTARQRLLQVELPLAFPVILTGVRIVLVQNIGLATIAAWIGGGGFGVYVQNGMGATAIDLVLLGAIPTIALAFSAAIILDAIVDTLKGRHA</sequence>
<dbReference type="PANTHER" id="PTHR30177:SF30">
    <property type="entry name" value="GLYCINE BETAINE UPTAKE SYSTEM PERMEASE PROTEIN YEHY"/>
    <property type="match status" value="1"/>
</dbReference>
<evidence type="ECO:0000313" key="8">
    <source>
        <dbReference type="EMBL" id="GLS24098.1"/>
    </source>
</evidence>
<keyword evidence="2 6" id="KW-0813">Transport</keyword>
<keyword evidence="5 6" id="KW-0472">Membrane</keyword>
<organism evidence="8 9">
    <name type="scientific">Labrys miyagiensis</name>
    <dbReference type="NCBI Taxonomy" id="346912"/>
    <lineage>
        <taxon>Bacteria</taxon>
        <taxon>Pseudomonadati</taxon>
        <taxon>Pseudomonadota</taxon>
        <taxon>Alphaproteobacteria</taxon>
        <taxon>Hyphomicrobiales</taxon>
        <taxon>Xanthobacteraceae</taxon>
        <taxon>Labrys</taxon>
    </lineage>
</organism>
<dbReference type="Proteomes" id="UP001156882">
    <property type="component" value="Unassembled WGS sequence"/>
</dbReference>
<evidence type="ECO:0000259" key="7">
    <source>
        <dbReference type="PROSITE" id="PS50928"/>
    </source>
</evidence>
<keyword evidence="3 6" id="KW-0812">Transmembrane</keyword>
<evidence type="ECO:0000256" key="6">
    <source>
        <dbReference type="RuleBase" id="RU363032"/>
    </source>
</evidence>
<dbReference type="InterPro" id="IPR000515">
    <property type="entry name" value="MetI-like"/>
</dbReference>
<feature type="transmembrane region" description="Helical" evidence="6">
    <location>
        <begin position="199"/>
        <end position="223"/>
    </location>
</feature>
<accession>A0ABQ6CWA4</accession>
<feature type="transmembrane region" description="Helical" evidence="6">
    <location>
        <begin position="244"/>
        <end position="264"/>
    </location>
</feature>
<evidence type="ECO:0000256" key="3">
    <source>
        <dbReference type="ARBA" id="ARBA00022692"/>
    </source>
</evidence>
<protein>
    <submittedName>
        <fullName evidence="8">ABC transporter permease</fullName>
    </submittedName>
</protein>
<dbReference type="CDD" id="cd06261">
    <property type="entry name" value="TM_PBP2"/>
    <property type="match status" value="1"/>
</dbReference>
<dbReference type="EMBL" id="BSPC01000096">
    <property type="protein sequence ID" value="GLS24098.1"/>
    <property type="molecule type" value="Genomic_DNA"/>
</dbReference>
<feature type="transmembrane region" description="Helical" evidence="6">
    <location>
        <begin position="95"/>
        <end position="114"/>
    </location>
</feature>